<dbReference type="InterPro" id="IPR050235">
    <property type="entry name" value="CK1_Ser-Thr_kinase"/>
</dbReference>
<dbReference type="PANTHER" id="PTHR11909">
    <property type="entry name" value="CASEIN KINASE-RELATED"/>
    <property type="match status" value="1"/>
</dbReference>
<dbReference type="Gene3D" id="1.10.510.10">
    <property type="entry name" value="Transferase(Phosphotransferase) domain 1"/>
    <property type="match status" value="1"/>
</dbReference>
<proteinExistence type="predicted"/>
<evidence type="ECO:0000313" key="1">
    <source>
        <dbReference type="Proteomes" id="UP000036681"/>
    </source>
</evidence>
<dbReference type="AlphaFoldDB" id="A0A0M3HLP0"/>
<organism evidence="1 2">
    <name type="scientific">Ascaris lumbricoides</name>
    <name type="common">Giant roundworm</name>
    <dbReference type="NCBI Taxonomy" id="6252"/>
    <lineage>
        <taxon>Eukaryota</taxon>
        <taxon>Metazoa</taxon>
        <taxon>Ecdysozoa</taxon>
        <taxon>Nematoda</taxon>
        <taxon>Chromadorea</taxon>
        <taxon>Rhabditida</taxon>
        <taxon>Spirurina</taxon>
        <taxon>Ascaridomorpha</taxon>
        <taxon>Ascaridoidea</taxon>
        <taxon>Ascarididae</taxon>
        <taxon>Ascaris</taxon>
    </lineage>
</organism>
<keyword evidence="1" id="KW-1185">Reference proteome</keyword>
<evidence type="ECO:0000313" key="2">
    <source>
        <dbReference type="WBParaSite" id="ALUE_0000243501-mRNA-1"/>
    </source>
</evidence>
<accession>A0A0M3HLP0</accession>
<protein>
    <submittedName>
        <fullName evidence="2">Protein kinase domain-containing protein</fullName>
    </submittedName>
</protein>
<reference evidence="2" key="1">
    <citation type="submission" date="2017-02" db="UniProtKB">
        <authorList>
            <consortium name="WormBaseParasite"/>
        </authorList>
    </citation>
    <scope>IDENTIFICATION</scope>
</reference>
<dbReference type="SUPFAM" id="SSF56112">
    <property type="entry name" value="Protein kinase-like (PK-like)"/>
    <property type="match status" value="1"/>
</dbReference>
<dbReference type="Proteomes" id="UP000036681">
    <property type="component" value="Unplaced"/>
</dbReference>
<dbReference type="InterPro" id="IPR011009">
    <property type="entry name" value="Kinase-like_dom_sf"/>
</dbReference>
<dbReference type="WBParaSite" id="ALUE_0000243501-mRNA-1">
    <property type="protein sequence ID" value="ALUE_0000243501-mRNA-1"/>
    <property type="gene ID" value="ALUE_0000243501"/>
</dbReference>
<sequence>MTLFGPNLMQLRKNCRTNTLTASTVCRVGIHALYAIKQVHEIGYVHRDIKPGISITILLHDSENLYKSLPLPGRPGLFEELYSLPRCS</sequence>
<name>A0A0M3HLP0_ASCLU</name>